<dbReference type="RefSeq" id="WP_377390171.1">
    <property type="nucleotide sequence ID" value="NZ_JBHUIX010000011.1"/>
</dbReference>
<comment type="caution">
    <text evidence="2">The sequence shown here is derived from an EMBL/GenBank/DDBJ whole genome shotgun (WGS) entry which is preliminary data.</text>
</comment>
<dbReference type="Proteomes" id="UP001597413">
    <property type="component" value="Unassembled WGS sequence"/>
</dbReference>
<dbReference type="InterPro" id="IPR005184">
    <property type="entry name" value="DUF306_Meta_HslJ"/>
</dbReference>
<dbReference type="InterPro" id="IPR053147">
    <property type="entry name" value="Hsp_HslJ-like"/>
</dbReference>
<dbReference type="InterPro" id="IPR038670">
    <property type="entry name" value="HslJ-like_sf"/>
</dbReference>
<organism evidence="2 3">
    <name type="scientific">Rhodobacter lacus</name>
    <dbReference type="NCBI Taxonomy" id="1641972"/>
    <lineage>
        <taxon>Bacteria</taxon>
        <taxon>Pseudomonadati</taxon>
        <taxon>Pseudomonadota</taxon>
        <taxon>Alphaproteobacteria</taxon>
        <taxon>Rhodobacterales</taxon>
        <taxon>Rhodobacter group</taxon>
        <taxon>Rhodobacter</taxon>
    </lineage>
</organism>
<keyword evidence="3" id="KW-1185">Reference proteome</keyword>
<evidence type="ECO:0000313" key="2">
    <source>
        <dbReference type="EMBL" id="MFD2174571.1"/>
    </source>
</evidence>
<reference evidence="3" key="1">
    <citation type="journal article" date="2019" name="Int. J. Syst. Evol. Microbiol.">
        <title>The Global Catalogue of Microorganisms (GCM) 10K type strain sequencing project: providing services to taxonomists for standard genome sequencing and annotation.</title>
        <authorList>
            <consortium name="The Broad Institute Genomics Platform"/>
            <consortium name="The Broad Institute Genome Sequencing Center for Infectious Disease"/>
            <person name="Wu L."/>
            <person name="Ma J."/>
        </authorList>
    </citation>
    <scope>NUCLEOTIDE SEQUENCE [LARGE SCALE GENOMIC DNA]</scope>
    <source>
        <strain evidence="3">CCUG 55131</strain>
    </source>
</reference>
<dbReference type="PROSITE" id="PS51257">
    <property type="entry name" value="PROKAR_LIPOPROTEIN"/>
    <property type="match status" value="1"/>
</dbReference>
<dbReference type="Gene3D" id="2.40.128.270">
    <property type="match status" value="1"/>
</dbReference>
<evidence type="ECO:0000313" key="3">
    <source>
        <dbReference type="Proteomes" id="UP001597413"/>
    </source>
</evidence>
<dbReference type="EMBL" id="JBHUIX010000011">
    <property type="protein sequence ID" value="MFD2174571.1"/>
    <property type="molecule type" value="Genomic_DNA"/>
</dbReference>
<proteinExistence type="predicted"/>
<sequence length="139" mass="14976">MRPILMTFCAALALAGCKEEGAKPTTDPLNLLDHAVEWHVTEIDGTAVPAGVEVTIEAPEPGRIAGRSGCNRFSAPVEMRENLLHVGGLAGTRMMCDPATMVVERAFHSTIGRAKGLRLSGEVLEFTDMENQPLLRAHK</sequence>
<evidence type="ECO:0000259" key="1">
    <source>
        <dbReference type="Pfam" id="PF03724"/>
    </source>
</evidence>
<dbReference type="PANTHER" id="PTHR35535">
    <property type="entry name" value="HEAT SHOCK PROTEIN HSLJ"/>
    <property type="match status" value="1"/>
</dbReference>
<feature type="domain" description="DUF306" evidence="1">
    <location>
        <begin position="36"/>
        <end position="136"/>
    </location>
</feature>
<gene>
    <name evidence="2" type="ORF">ACFSM0_10745</name>
</gene>
<accession>A0ABW5AAM6</accession>
<dbReference type="PANTHER" id="PTHR35535:SF1">
    <property type="entry name" value="HEAT SHOCK PROTEIN HSLJ"/>
    <property type="match status" value="1"/>
</dbReference>
<name>A0ABW5AAM6_9RHOB</name>
<protein>
    <submittedName>
        <fullName evidence="2">META domain-containing protein</fullName>
    </submittedName>
</protein>
<dbReference type="Pfam" id="PF03724">
    <property type="entry name" value="META"/>
    <property type="match status" value="1"/>
</dbReference>